<dbReference type="Proteomes" id="UP000568380">
    <property type="component" value="Unassembled WGS sequence"/>
</dbReference>
<evidence type="ECO:0000313" key="3">
    <source>
        <dbReference type="Proteomes" id="UP000568380"/>
    </source>
</evidence>
<dbReference type="RefSeq" id="WP_184959291.1">
    <property type="nucleotide sequence ID" value="NZ_JACHIN010000001.1"/>
</dbReference>
<dbReference type="PANTHER" id="PTHR40763">
    <property type="entry name" value="MEMBRANE PROTEIN-RELATED"/>
    <property type="match status" value="1"/>
</dbReference>
<comment type="caution">
    <text evidence="2">The sequence shown here is derived from an EMBL/GenBank/DDBJ whole genome shotgun (WGS) entry which is preliminary data.</text>
</comment>
<dbReference type="AlphaFoldDB" id="A0A7W7ZYG0"/>
<evidence type="ECO:0000313" key="2">
    <source>
        <dbReference type="EMBL" id="MBB5076156.1"/>
    </source>
</evidence>
<organism evidence="2 3">
    <name type="scientific">Nonomuraea endophytica</name>
    <dbReference type="NCBI Taxonomy" id="714136"/>
    <lineage>
        <taxon>Bacteria</taxon>
        <taxon>Bacillati</taxon>
        <taxon>Actinomycetota</taxon>
        <taxon>Actinomycetes</taxon>
        <taxon>Streptosporangiales</taxon>
        <taxon>Streptosporangiaceae</taxon>
        <taxon>Nonomuraea</taxon>
    </lineage>
</organism>
<dbReference type="InterPro" id="IPR012551">
    <property type="entry name" value="DUF1707_SHOCT-like"/>
</dbReference>
<name>A0A7W7ZYG0_9ACTN</name>
<proteinExistence type="predicted"/>
<feature type="domain" description="DUF1707" evidence="1">
    <location>
        <begin position="3"/>
        <end position="53"/>
    </location>
</feature>
<accession>A0A7W7ZYG0</accession>
<dbReference type="PANTHER" id="PTHR40763:SF5">
    <property type="entry name" value="MEMBRANE PROTEIN"/>
    <property type="match status" value="1"/>
</dbReference>
<sequence length="165" mass="18268">MPLSEAERDQAVQRLQHAYAEGHLDSAEMEVRLEQALTARSPGTLATALAELPDERVELVSTGGRIRRSGAWRVPRSLRVIGEYGGANLDLSAADIRHSAIEIDFQLAYGSVLLILPKRASVDYDRVRLTWGTATHRPPRNPSPSTLHVQVSGELGYGRLKIRHR</sequence>
<keyword evidence="3" id="KW-1185">Reference proteome</keyword>
<evidence type="ECO:0000259" key="1">
    <source>
        <dbReference type="Pfam" id="PF08044"/>
    </source>
</evidence>
<dbReference type="Pfam" id="PF08044">
    <property type="entry name" value="DUF1707"/>
    <property type="match status" value="1"/>
</dbReference>
<protein>
    <recommendedName>
        <fullName evidence="1">DUF1707 domain-containing protein</fullName>
    </recommendedName>
</protein>
<gene>
    <name evidence="2" type="ORF">HNR40_001602</name>
</gene>
<reference evidence="2 3" key="1">
    <citation type="submission" date="2020-08" db="EMBL/GenBank/DDBJ databases">
        <title>Genomic Encyclopedia of Type Strains, Phase IV (KMG-IV): sequencing the most valuable type-strain genomes for metagenomic binning, comparative biology and taxonomic classification.</title>
        <authorList>
            <person name="Goeker M."/>
        </authorList>
    </citation>
    <scope>NUCLEOTIDE SEQUENCE [LARGE SCALE GENOMIC DNA]</scope>
    <source>
        <strain evidence="2 3">DSM 45385</strain>
    </source>
</reference>
<dbReference type="EMBL" id="JACHIN010000001">
    <property type="protein sequence ID" value="MBB5076156.1"/>
    <property type="molecule type" value="Genomic_DNA"/>
</dbReference>